<accession>A0AAU7DH78</accession>
<sequence>MQGAKTFDLIYLDEECRVAEIPDKYPNPQFAVLEVMPASALLLAGHSAFASQIRMGDQLAICEAAELESMLTNLSGSFDRDSITQAVDVTVASSSKSGAFRIELPTNKLSHIERLKRWFSSNTPSDERSNRHPSPELIAYHWSGGTARPNAVGNISGTGFYLLTDERPYPGTLIMMTLQRTSTESERRQHSIAVYTKVIRWGPDGVGFAFVAPEVKNVKRTDDQSGKLADQESLQEFLKVALAREQEPTR</sequence>
<reference evidence="1" key="1">
    <citation type="submission" date="2023-03" db="EMBL/GenBank/DDBJ databases">
        <title>Edaphobacter sp.</title>
        <authorList>
            <person name="Huber K.J."/>
            <person name="Papendorf J."/>
            <person name="Pilke C."/>
            <person name="Bunk B."/>
            <person name="Sproeer C."/>
            <person name="Pester M."/>
        </authorList>
    </citation>
    <scope>NUCLEOTIDE SEQUENCE</scope>
    <source>
        <strain evidence="1">DSM 110680</strain>
    </source>
</reference>
<evidence type="ECO:0000313" key="1">
    <source>
        <dbReference type="EMBL" id="XBH17078.1"/>
    </source>
</evidence>
<dbReference type="EMBL" id="CP121196">
    <property type="protein sequence ID" value="XBH17078.1"/>
    <property type="molecule type" value="Genomic_DNA"/>
</dbReference>
<protein>
    <recommendedName>
        <fullName evidence="2">PilZ domain-containing protein</fullName>
    </recommendedName>
</protein>
<evidence type="ECO:0008006" key="2">
    <source>
        <dbReference type="Google" id="ProtNLM"/>
    </source>
</evidence>
<gene>
    <name evidence="1" type="ORF">P8935_21215</name>
</gene>
<proteinExistence type="predicted"/>
<name>A0AAU7DH78_9BACT</name>
<dbReference type="AlphaFoldDB" id="A0AAU7DH78"/>
<organism evidence="1">
    <name type="scientific">Telmatobacter sp. DSM 110680</name>
    <dbReference type="NCBI Taxonomy" id="3036704"/>
    <lineage>
        <taxon>Bacteria</taxon>
        <taxon>Pseudomonadati</taxon>
        <taxon>Acidobacteriota</taxon>
        <taxon>Terriglobia</taxon>
        <taxon>Terriglobales</taxon>
        <taxon>Acidobacteriaceae</taxon>
        <taxon>Telmatobacter</taxon>
    </lineage>
</organism>
<dbReference type="RefSeq" id="WP_348262310.1">
    <property type="nucleotide sequence ID" value="NZ_CP121196.1"/>
</dbReference>